<feature type="transmembrane region" description="Helical" evidence="9">
    <location>
        <begin position="78"/>
        <end position="98"/>
    </location>
</feature>
<dbReference type="InterPro" id="IPR050415">
    <property type="entry name" value="MRET"/>
</dbReference>
<keyword evidence="9" id="KW-1133">Transmembrane helix</keyword>
<evidence type="ECO:0000256" key="6">
    <source>
        <dbReference type="ARBA" id="ARBA00023002"/>
    </source>
</evidence>
<keyword evidence="9" id="KW-0812">Transmembrane</keyword>
<dbReference type="AlphaFoldDB" id="A0A542ZP90"/>
<keyword evidence="2" id="KW-0285">Flavoprotein</keyword>
<keyword evidence="9" id="KW-0472">Membrane</keyword>
<keyword evidence="5" id="KW-0274">FAD</keyword>
<dbReference type="PANTHER" id="PTHR47354:SF6">
    <property type="entry name" value="NADH OXIDOREDUCTASE HCR"/>
    <property type="match status" value="1"/>
</dbReference>
<dbReference type="OrthoDB" id="9801223at2"/>
<dbReference type="RefSeq" id="WP_142121171.1">
    <property type="nucleotide sequence ID" value="NZ_BAAASV010000002.1"/>
</dbReference>
<evidence type="ECO:0000313" key="11">
    <source>
        <dbReference type="EMBL" id="TQL62137.1"/>
    </source>
</evidence>
<sequence>MTELEAADSRPVAAAGAALPSDRRLADAGRRWLSAADDLLARQSMHRLTLVLLAALAAIAIALAAADELPFDPVAMLATLGVLIVVSVAVTWLGGFVVRRRPLPESALITALLLFFLFWPSTDPATLAWYAAGAAIAAASKYLAVWRGAHIFNPAAVGAVVLAVTGKAAVIWWVGSSILIIPVILAALAVTRRSGTLRFAASMWLAATAVTTVTLIGDGVAVQEAARTALLSYPWLFWAAFMVTEPMTAPRRVWHRWVAGTAMIAAIALPVRVDLGAVHIVTSPELVLIAGNVIAFALGRPRATWARVVARSGAAADSGAGRGVLGVTLLPDRDLALDPGQWVEVQLARGGFDRRGARRIFTPIRGRMTVPGDRVPRYGDSAPGELTVLTRLPARPSRFKRALASSEVGTRVRITRAGGSFTLPLERETPLLLVGGGIGITPLLAFLADLGPSCGGRDIVVLYQIGSAGVVLGEGLLRASGVRVVLVTDPGSGLDGAMLAERSDPTWTIVESRRITSDLLAEHVGDVVWRSAFVSGPPAMVRSTAHELRRAGVVSVRRDEFFGA</sequence>
<feature type="domain" description="FAD-binding FR-type" evidence="10">
    <location>
        <begin position="301"/>
        <end position="424"/>
    </location>
</feature>
<dbReference type="PROSITE" id="PS51384">
    <property type="entry name" value="FAD_FR"/>
    <property type="match status" value="1"/>
</dbReference>
<evidence type="ECO:0000256" key="9">
    <source>
        <dbReference type="SAM" id="Phobius"/>
    </source>
</evidence>
<name>A0A542ZP90_RARFA</name>
<keyword evidence="4" id="KW-0479">Metal-binding</keyword>
<keyword evidence="7" id="KW-0408">Iron</keyword>
<keyword evidence="12" id="KW-1185">Reference proteome</keyword>
<evidence type="ECO:0000313" key="12">
    <source>
        <dbReference type="Proteomes" id="UP000315389"/>
    </source>
</evidence>
<dbReference type="SUPFAM" id="SSF52343">
    <property type="entry name" value="Ferredoxin reductase-like, C-terminal NADP-linked domain"/>
    <property type="match status" value="1"/>
</dbReference>
<evidence type="ECO:0000256" key="4">
    <source>
        <dbReference type="ARBA" id="ARBA00022723"/>
    </source>
</evidence>
<evidence type="ECO:0000256" key="7">
    <source>
        <dbReference type="ARBA" id="ARBA00023004"/>
    </source>
</evidence>
<dbReference type="CDD" id="cd00322">
    <property type="entry name" value="FNR_like"/>
    <property type="match status" value="1"/>
</dbReference>
<dbReference type="GO" id="GO:0016491">
    <property type="term" value="F:oxidoreductase activity"/>
    <property type="evidence" value="ECO:0007669"/>
    <property type="project" value="UniProtKB-KW"/>
</dbReference>
<reference evidence="11 12" key="1">
    <citation type="submission" date="2019-06" db="EMBL/GenBank/DDBJ databases">
        <title>Sequencing the genomes of 1000 actinobacteria strains.</title>
        <authorList>
            <person name="Klenk H.-P."/>
        </authorList>
    </citation>
    <scope>NUCLEOTIDE SEQUENCE [LARGE SCALE GENOMIC DNA]</scope>
    <source>
        <strain evidence="11 12">DSM 4813</strain>
    </source>
</reference>
<dbReference type="InterPro" id="IPR017927">
    <property type="entry name" value="FAD-bd_FR_type"/>
</dbReference>
<protein>
    <submittedName>
        <fullName evidence="11">NAD(P)H-flavin reductase</fullName>
    </submittedName>
</protein>
<keyword evidence="6" id="KW-0560">Oxidoreductase</keyword>
<organism evidence="11 12">
    <name type="scientific">Rarobacter faecitabidus</name>
    <dbReference type="NCBI Taxonomy" id="13243"/>
    <lineage>
        <taxon>Bacteria</taxon>
        <taxon>Bacillati</taxon>
        <taxon>Actinomycetota</taxon>
        <taxon>Actinomycetes</taxon>
        <taxon>Micrococcales</taxon>
        <taxon>Rarobacteraceae</taxon>
        <taxon>Rarobacter</taxon>
    </lineage>
</organism>
<evidence type="ECO:0000256" key="2">
    <source>
        <dbReference type="ARBA" id="ARBA00022630"/>
    </source>
</evidence>
<comment type="cofactor">
    <cofactor evidence="1">
        <name>FAD</name>
        <dbReference type="ChEBI" id="CHEBI:57692"/>
    </cofactor>
</comment>
<dbReference type="EMBL" id="VFOS01000002">
    <property type="protein sequence ID" value="TQL62137.1"/>
    <property type="molecule type" value="Genomic_DNA"/>
</dbReference>
<dbReference type="Proteomes" id="UP000315389">
    <property type="component" value="Unassembled WGS sequence"/>
</dbReference>
<evidence type="ECO:0000256" key="8">
    <source>
        <dbReference type="ARBA" id="ARBA00023014"/>
    </source>
</evidence>
<dbReference type="GO" id="GO:0051537">
    <property type="term" value="F:2 iron, 2 sulfur cluster binding"/>
    <property type="evidence" value="ECO:0007669"/>
    <property type="project" value="UniProtKB-KW"/>
</dbReference>
<proteinExistence type="predicted"/>
<feature type="transmembrane region" description="Helical" evidence="9">
    <location>
        <begin position="151"/>
        <end position="166"/>
    </location>
</feature>
<keyword evidence="8" id="KW-0411">Iron-sulfur</keyword>
<evidence type="ECO:0000256" key="5">
    <source>
        <dbReference type="ARBA" id="ARBA00022827"/>
    </source>
</evidence>
<evidence type="ECO:0000259" key="10">
    <source>
        <dbReference type="PROSITE" id="PS51384"/>
    </source>
</evidence>
<keyword evidence="3" id="KW-0001">2Fe-2S</keyword>
<feature type="transmembrane region" description="Helical" evidence="9">
    <location>
        <begin position="172"/>
        <end position="191"/>
    </location>
</feature>
<evidence type="ECO:0000256" key="3">
    <source>
        <dbReference type="ARBA" id="ARBA00022714"/>
    </source>
</evidence>
<dbReference type="PANTHER" id="PTHR47354">
    <property type="entry name" value="NADH OXIDOREDUCTASE HCR"/>
    <property type="match status" value="1"/>
</dbReference>
<dbReference type="Gene3D" id="3.40.50.80">
    <property type="entry name" value="Nucleotide-binding domain of ferredoxin-NADP reductase (FNR) module"/>
    <property type="match status" value="1"/>
</dbReference>
<dbReference type="GO" id="GO:0046872">
    <property type="term" value="F:metal ion binding"/>
    <property type="evidence" value="ECO:0007669"/>
    <property type="project" value="UniProtKB-KW"/>
</dbReference>
<comment type="caution">
    <text evidence="11">The sequence shown here is derived from an EMBL/GenBank/DDBJ whole genome shotgun (WGS) entry which is preliminary data.</text>
</comment>
<feature type="transmembrane region" description="Helical" evidence="9">
    <location>
        <begin position="48"/>
        <end position="66"/>
    </location>
</feature>
<accession>A0A542ZP90</accession>
<evidence type="ECO:0000256" key="1">
    <source>
        <dbReference type="ARBA" id="ARBA00001974"/>
    </source>
</evidence>
<dbReference type="InterPro" id="IPR039261">
    <property type="entry name" value="FNR_nucleotide-bd"/>
</dbReference>
<gene>
    <name evidence="11" type="ORF">FB461_1774</name>
</gene>